<reference evidence="2" key="1">
    <citation type="submission" date="2024-06" db="EMBL/GenBank/DDBJ databases">
        <title>Micromonospora sp. strain HUAS YX12 genome sequences.</title>
        <authorList>
            <person name="Mo P."/>
        </authorList>
    </citation>
    <scope>NUCLEOTIDE SEQUENCE</scope>
    <source>
        <strain evidence="2">HUAS YX12</strain>
    </source>
</reference>
<dbReference type="NCBIfam" id="NF033539">
    <property type="entry name" value="transpos_IS1380"/>
    <property type="match status" value="1"/>
</dbReference>
<dbReference type="EMBL" id="CP157974">
    <property type="protein sequence ID" value="XBT85124.1"/>
    <property type="molecule type" value="Genomic_DNA"/>
</dbReference>
<protein>
    <submittedName>
        <fullName evidence="2">IS1380 family transposase</fullName>
    </submittedName>
</protein>
<dbReference type="AlphaFoldDB" id="A0AAU7RAB9"/>
<dbReference type="InterPro" id="IPR047960">
    <property type="entry name" value="Transpos_IS1380"/>
</dbReference>
<proteinExistence type="predicted"/>
<evidence type="ECO:0000259" key="1">
    <source>
        <dbReference type="Pfam" id="PF13701"/>
    </source>
</evidence>
<gene>
    <name evidence="2" type="ORF">ABIH81_30010</name>
</gene>
<evidence type="ECO:0000313" key="2">
    <source>
        <dbReference type="EMBL" id="XBT85124.1"/>
    </source>
</evidence>
<sequence>MRENRACRRSHSPATEGTCRVKATATRPKIIVTGNGRGVVGHAGARLLADLADATGLTSAFSEAMAGLRQRRRGHDPGRVAVDLAVMLANGGEAIADLAVLRDQAALFGTVASDPTAWRLLSRLDETLLAELRAARARAREVAWAQHADTRGDLPQPAVAGQLVDGLVLDIDATIVICHSEKEAATRTWKKTFGYHPLLCFLDNTGEALAGLLREGRAGSNTTADHVTVLDHALAQIPDACRHGTPILLRADAAGSSHGFLAHIRSLRDQHLDIRFSVGAAITEPVREAIRAATGWVPAVDTDGDLREHAEVCEITGLFDASGWPEGTRFLVRRERPHPGAQLSLFDTVEGWRHQLVATDTPPGTGSIQFLEARHRAHARVEDRIRTGKDTGFGRFPSRLFAINQAWLQLALTGIDLLAWAQNLLLDGDLATAEPKKLRYRLLHVAARITRTARRTRLAIANGWPWTDALTSAFTALAALPRPTG</sequence>
<dbReference type="InterPro" id="IPR025668">
    <property type="entry name" value="Tnp_DDE_dom"/>
</dbReference>
<dbReference type="RefSeq" id="WP_349881246.1">
    <property type="nucleotide sequence ID" value="NZ_CP157974.1"/>
</dbReference>
<organism evidence="2">
    <name type="scientific">Micromonospora sp. HUAS YX12</name>
    <dbReference type="NCBI Taxonomy" id="3156396"/>
    <lineage>
        <taxon>Bacteria</taxon>
        <taxon>Bacillati</taxon>
        <taxon>Actinomycetota</taxon>
        <taxon>Actinomycetes</taxon>
        <taxon>Micromonosporales</taxon>
        <taxon>Micromonosporaceae</taxon>
        <taxon>Micromonospora</taxon>
    </lineage>
</organism>
<dbReference type="Pfam" id="PF13701">
    <property type="entry name" value="DDE_Tnp_1_4"/>
    <property type="match status" value="1"/>
</dbReference>
<accession>A0AAU7RAB9</accession>
<name>A0AAU7RAB9_9ACTN</name>
<feature type="domain" description="Transposase DDE" evidence="1">
    <location>
        <begin position="25"/>
        <end position="481"/>
    </location>
</feature>